<keyword evidence="2" id="KW-0472">Membrane</keyword>
<evidence type="ECO:0000313" key="3">
    <source>
        <dbReference type="EMBL" id="NLZ24360.1"/>
    </source>
</evidence>
<keyword evidence="2" id="KW-1133">Transmembrane helix</keyword>
<protein>
    <submittedName>
        <fullName evidence="3">Uncharacterized protein</fullName>
    </submittedName>
</protein>
<sequence>MKKFLIIFTILFLFPLNVFSQEEITVEELVQEQPASSRIEELDKKEEERSQQKANMLGFVLPEYSDNPSYLIVFQDPSSDQKGVEIEIDEKPFEKISSPYSFPALNIGMHNIRFRFEDENGYVQLLEYEFLIIPRPPIINTPEITDTTITVGGTSLPNSEVHFILTSTTTNKKDIVKVDANGNWIASIEFEGGVPKEIFAISAYSRKYGYSSNLSDFVIFASNKESNNLKEDDNVQTSFSFKDLTKGTLKEILHRNKDLILLLCITIVITAISTLSIKGAFNSIKQKKSEKETEDIIKKSSISEEKTLREVFEEKEDKKTVKKEKIEKEKGKEKKKDVKKPKIVNRDMFLKDYKHVDPDTDSGKEIDDKDIKENIKISLTSKKEE</sequence>
<evidence type="ECO:0000256" key="1">
    <source>
        <dbReference type="SAM" id="MobiDB-lite"/>
    </source>
</evidence>
<gene>
    <name evidence="3" type="ORF">GX888_01245</name>
</gene>
<feature type="region of interest" description="Disordered" evidence="1">
    <location>
        <begin position="314"/>
        <end position="340"/>
    </location>
</feature>
<proteinExistence type="predicted"/>
<dbReference type="Gene3D" id="2.60.40.10">
    <property type="entry name" value="Immunoglobulins"/>
    <property type="match status" value="1"/>
</dbReference>
<dbReference type="Proteomes" id="UP000564033">
    <property type="component" value="Unassembled WGS sequence"/>
</dbReference>
<organism evidence="3 4">
    <name type="scientific">Candidatus Dojkabacteria bacterium</name>
    <dbReference type="NCBI Taxonomy" id="2099670"/>
    <lineage>
        <taxon>Bacteria</taxon>
        <taxon>Candidatus Dojkabacteria</taxon>
    </lineage>
</organism>
<reference evidence="3 4" key="1">
    <citation type="journal article" date="2020" name="Biotechnol. Biofuels">
        <title>New insights from the biogas microbiome by comprehensive genome-resolved metagenomics of nearly 1600 species originating from multiple anaerobic digesters.</title>
        <authorList>
            <person name="Campanaro S."/>
            <person name="Treu L."/>
            <person name="Rodriguez-R L.M."/>
            <person name="Kovalovszki A."/>
            <person name="Ziels R.M."/>
            <person name="Maus I."/>
            <person name="Zhu X."/>
            <person name="Kougias P.G."/>
            <person name="Basile A."/>
            <person name="Luo G."/>
            <person name="Schluter A."/>
            <person name="Konstantinidis K.T."/>
            <person name="Angelidaki I."/>
        </authorList>
    </citation>
    <scope>NUCLEOTIDE SEQUENCE [LARGE SCALE GENOMIC DNA]</scope>
    <source>
        <strain evidence="3">AS19jrsBPTG_9</strain>
    </source>
</reference>
<dbReference type="AlphaFoldDB" id="A0A847VD14"/>
<dbReference type="EMBL" id="JAAZIL010000032">
    <property type="protein sequence ID" value="NLZ24360.1"/>
    <property type="molecule type" value="Genomic_DNA"/>
</dbReference>
<feature type="transmembrane region" description="Helical" evidence="2">
    <location>
        <begin position="259"/>
        <end position="281"/>
    </location>
</feature>
<name>A0A847VD14_9BACT</name>
<feature type="compositionally biased region" description="Basic and acidic residues" evidence="1">
    <location>
        <begin position="314"/>
        <end position="336"/>
    </location>
</feature>
<evidence type="ECO:0000256" key="2">
    <source>
        <dbReference type="SAM" id="Phobius"/>
    </source>
</evidence>
<accession>A0A847VD14</accession>
<comment type="caution">
    <text evidence="3">The sequence shown here is derived from an EMBL/GenBank/DDBJ whole genome shotgun (WGS) entry which is preliminary data.</text>
</comment>
<evidence type="ECO:0000313" key="4">
    <source>
        <dbReference type="Proteomes" id="UP000564033"/>
    </source>
</evidence>
<keyword evidence="2" id="KW-0812">Transmembrane</keyword>
<dbReference type="InterPro" id="IPR013783">
    <property type="entry name" value="Ig-like_fold"/>
</dbReference>